<keyword evidence="1" id="KW-0805">Transcription regulation</keyword>
<dbReference type="PROSITE" id="PS50932">
    <property type="entry name" value="HTH_LACI_2"/>
    <property type="match status" value="1"/>
</dbReference>
<dbReference type="AlphaFoldDB" id="A0A9D9EAD5"/>
<keyword evidence="2 6" id="KW-0238">DNA-binding</keyword>
<reference evidence="6" key="2">
    <citation type="journal article" date="2021" name="PeerJ">
        <title>Extensive microbial diversity within the chicken gut microbiome revealed by metagenomics and culture.</title>
        <authorList>
            <person name="Gilroy R."/>
            <person name="Ravi A."/>
            <person name="Getino M."/>
            <person name="Pursley I."/>
            <person name="Horton D.L."/>
            <person name="Alikhan N.F."/>
            <person name="Baker D."/>
            <person name="Gharbi K."/>
            <person name="Hall N."/>
            <person name="Watson M."/>
            <person name="Adriaenssens E.M."/>
            <person name="Foster-Nyarko E."/>
            <person name="Jarju S."/>
            <person name="Secka A."/>
            <person name="Antonio M."/>
            <person name="Oren A."/>
            <person name="Chaudhuri R.R."/>
            <person name="La Ragione R."/>
            <person name="Hildebrand F."/>
            <person name="Pallen M.J."/>
        </authorList>
    </citation>
    <scope>NUCLEOTIDE SEQUENCE</scope>
    <source>
        <strain evidence="6">D5-748</strain>
    </source>
</reference>
<dbReference type="GO" id="GO:0003700">
    <property type="term" value="F:DNA-binding transcription factor activity"/>
    <property type="evidence" value="ECO:0007669"/>
    <property type="project" value="TreeGrafter"/>
</dbReference>
<dbReference type="Gene3D" id="3.40.50.2300">
    <property type="match status" value="2"/>
</dbReference>
<dbReference type="InterPro" id="IPR000843">
    <property type="entry name" value="HTH_LacI"/>
</dbReference>
<reference evidence="6" key="1">
    <citation type="submission" date="2020-10" db="EMBL/GenBank/DDBJ databases">
        <authorList>
            <person name="Gilroy R."/>
        </authorList>
    </citation>
    <scope>NUCLEOTIDE SEQUENCE</scope>
    <source>
        <strain evidence="6">D5-748</strain>
    </source>
</reference>
<dbReference type="Pfam" id="PF00356">
    <property type="entry name" value="LacI"/>
    <property type="match status" value="1"/>
</dbReference>
<sequence>MFMRKPTIKDVAEKAGVSVGLVSMVLNNKKGVNKETAEKVMKVVKAMKYTPNKTASALRAGYNKTIGVITPDLANHYFSDISRHIENIAFDNGYTVLFGSSDDRPDKIGKLIEIFYANGVKGILLSPCDECTAEIKRALRLGMSIVMMNRDPLENNNTGHVLLDNEKAVRMGLVHLLDNGYRHIEMISNNIMLSTLKMRENSYLAAIAELGLQDTAKINFADERKPDELDSILKGISERGVDAIMVPRGYLALHVANSIKRIGLHIPDDIALIGFDGGETYKIVTPTITQLVQNTRKTAEISYNMLYEMMHGGQAGYVLIEPELVIGESTRRKY</sequence>
<dbReference type="InterPro" id="IPR010982">
    <property type="entry name" value="Lambda_DNA-bd_dom_sf"/>
</dbReference>
<dbReference type="SUPFAM" id="SSF47413">
    <property type="entry name" value="lambda repressor-like DNA-binding domains"/>
    <property type="match status" value="1"/>
</dbReference>
<keyword evidence="3" id="KW-0804">Transcription</keyword>
<accession>A0A9D9EAD5</accession>
<evidence type="ECO:0000259" key="4">
    <source>
        <dbReference type="PROSITE" id="PS50932"/>
    </source>
</evidence>
<feature type="domain" description="HTH lacI-type" evidence="4">
    <location>
        <begin position="6"/>
        <end position="60"/>
    </location>
</feature>
<dbReference type="PANTHER" id="PTHR30146">
    <property type="entry name" value="LACI-RELATED TRANSCRIPTIONAL REPRESSOR"/>
    <property type="match status" value="1"/>
</dbReference>
<dbReference type="InterPro" id="IPR001387">
    <property type="entry name" value="Cro/C1-type_HTH"/>
</dbReference>
<proteinExistence type="predicted"/>
<dbReference type="CDD" id="cd06267">
    <property type="entry name" value="PBP1_LacI_sugar_binding-like"/>
    <property type="match status" value="1"/>
</dbReference>
<dbReference type="SMART" id="SM00354">
    <property type="entry name" value="HTH_LACI"/>
    <property type="match status" value="1"/>
</dbReference>
<dbReference type="InterPro" id="IPR046335">
    <property type="entry name" value="LacI/GalR-like_sensor"/>
</dbReference>
<dbReference type="PANTHER" id="PTHR30146:SF109">
    <property type="entry name" value="HTH-TYPE TRANSCRIPTIONAL REGULATOR GALS"/>
    <property type="match status" value="1"/>
</dbReference>
<name>A0A9D9EAD5_9BACT</name>
<organism evidence="6 7">
    <name type="scientific">Candidatus Cryptobacteroides merdavium</name>
    <dbReference type="NCBI Taxonomy" id="2840769"/>
    <lineage>
        <taxon>Bacteria</taxon>
        <taxon>Pseudomonadati</taxon>
        <taxon>Bacteroidota</taxon>
        <taxon>Bacteroidia</taxon>
        <taxon>Bacteroidales</taxon>
        <taxon>Candidatus Cryptobacteroides</taxon>
    </lineage>
</organism>
<evidence type="ECO:0000256" key="1">
    <source>
        <dbReference type="ARBA" id="ARBA00023015"/>
    </source>
</evidence>
<protein>
    <submittedName>
        <fullName evidence="6">LacI family DNA-binding transcriptional regulator</fullName>
    </submittedName>
</protein>
<evidence type="ECO:0000313" key="6">
    <source>
        <dbReference type="EMBL" id="MBO8444267.1"/>
    </source>
</evidence>
<evidence type="ECO:0000256" key="2">
    <source>
        <dbReference type="ARBA" id="ARBA00023125"/>
    </source>
</evidence>
<feature type="domain" description="HTH cro/C1-type" evidence="5">
    <location>
        <begin position="7"/>
        <end position="43"/>
    </location>
</feature>
<dbReference type="Gene3D" id="1.10.260.40">
    <property type="entry name" value="lambda repressor-like DNA-binding domains"/>
    <property type="match status" value="1"/>
</dbReference>
<dbReference type="SUPFAM" id="SSF53822">
    <property type="entry name" value="Periplasmic binding protein-like I"/>
    <property type="match status" value="1"/>
</dbReference>
<gene>
    <name evidence="6" type="ORF">IAC23_01045</name>
</gene>
<dbReference type="InterPro" id="IPR028082">
    <property type="entry name" value="Peripla_BP_I"/>
</dbReference>
<dbReference type="GO" id="GO:0000976">
    <property type="term" value="F:transcription cis-regulatory region binding"/>
    <property type="evidence" value="ECO:0007669"/>
    <property type="project" value="TreeGrafter"/>
</dbReference>
<dbReference type="CDD" id="cd01392">
    <property type="entry name" value="HTH_LacI"/>
    <property type="match status" value="1"/>
</dbReference>
<dbReference type="Pfam" id="PF13377">
    <property type="entry name" value="Peripla_BP_3"/>
    <property type="match status" value="1"/>
</dbReference>
<evidence type="ECO:0000313" key="7">
    <source>
        <dbReference type="Proteomes" id="UP000823619"/>
    </source>
</evidence>
<comment type="caution">
    <text evidence="6">The sequence shown here is derived from an EMBL/GenBank/DDBJ whole genome shotgun (WGS) entry which is preliminary data.</text>
</comment>
<evidence type="ECO:0000259" key="5">
    <source>
        <dbReference type="PROSITE" id="PS50943"/>
    </source>
</evidence>
<dbReference type="PROSITE" id="PS50943">
    <property type="entry name" value="HTH_CROC1"/>
    <property type="match status" value="1"/>
</dbReference>
<dbReference type="EMBL" id="JADIMO010000016">
    <property type="protein sequence ID" value="MBO8444267.1"/>
    <property type="molecule type" value="Genomic_DNA"/>
</dbReference>
<evidence type="ECO:0000256" key="3">
    <source>
        <dbReference type="ARBA" id="ARBA00023163"/>
    </source>
</evidence>
<dbReference type="Proteomes" id="UP000823619">
    <property type="component" value="Unassembled WGS sequence"/>
</dbReference>